<keyword evidence="2" id="KW-1133">Transmembrane helix</keyword>
<dbReference type="RefSeq" id="WP_295575318.1">
    <property type="nucleotide sequence ID" value="NZ_FLQR01000006.1"/>
</dbReference>
<name>A0A1Y5P0C9_9MICO</name>
<proteinExistence type="predicted"/>
<feature type="transmembrane region" description="Helical" evidence="2">
    <location>
        <begin position="50"/>
        <end position="77"/>
    </location>
</feature>
<feature type="transmembrane region" description="Helical" evidence="2">
    <location>
        <begin position="239"/>
        <end position="259"/>
    </location>
</feature>
<gene>
    <name evidence="3" type="ORF">MIPYR_20431</name>
</gene>
<dbReference type="EMBL" id="FLQR01000006">
    <property type="protein sequence ID" value="SBS72124.1"/>
    <property type="molecule type" value="Genomic_DNA"/>
</dbReference>
<evidence type="ECO:0000256" key="1">
    <source>
        <dbReference type="SAM" id="MobiDB-lite"/>
    </source>
</evidence>
<keyword evidence="2" id="KW-0812">Transmembrane</keyword>
<feature type="transmembrane region" description="Helical" evidence="2">
    <location>
        <begin position="216"/>
        <end position="233"/>
    </location>
</feature>
<organism evidence="3">
    <name type="scientific">uncultured Microbacterium sp</name>
    <dbReference type="NCBI Taxonomy" id="191216"/>
    <lineage>
        <taxon>Bacteria</taxon>
        <taxon>Bacillati</taxon>
        <taxon>Actinomycetota</taxon>
        <taxon>Actinomycetes</taxon>
        <taxon>Micrococcales</taxon>
        <taxon>Microbacteriaceae</taxon>
        <taxon>Microbacterium</taxon>
        <taxon>environmental samples</taxon>
    </lineage>
</organism>
<protein>
    <submittedName>
        <fullName evidence="3">Uncharacterized protein</fullName>
    </submittedName>
</protein>
<feature type="compositionally biased region" description="Basic and acidic residues" evidence="1">
    <location>
        <begin position="433"/>
        <end position="444"/>
    </location>
</feature>
<evidence type="ECO:0000313" key="3">
    <source>
        <dbReference type="EMBL" id="SBS72124.1"/>
    </source>
</evidence>
<sequence length="465" mass="49526">MLASILPGVRQVRAPFAAGSLWFAVLWLLLEPSWSRMAESGFVAGVNGLLGAFSVLGQGIVIGFVVYFLGSFSTFLFSTALGRLIQSTRTAWRPLSGLSRNADIALKRIASNGRRDIERASGGAGLAVDRVLEGAAADAPRALPAKTRPLSRRRAPVMDGPSATGTLPDLEEKQERQIADGVLRDLPFIANTQLLGQREAVYSAVDRIEAEVEFRIALIPPVIGLSIAIAVVVRATPLLAVGAVLVGILAAIGLMLDAVRRRTQSNELILLLIQYRSISAPSITDLEARARELKDRTTGAVLARQLERYARAVGNYFGKLALVPQSGGFALLAEAHEAARVAHLETGRMQQALEAAHVSAAELDSAAVPALLDRVLAQWSAINHGVTVSAPAVAIPDVVGMSGEQLSAMMSDARQRFEDFEGDVSKIVERFRAEEKATAERKQTGEATPAEALPRRDDAAPAGAP</sequence>
<keyword evidence="2" id="KW-0472">Membrane</keyword>
<evidence type="ECO:0000256" key="2">
    <source>
        <dbReference type="SAM" id="Phobius"/>
    </source>
</evidence>
<reference evidence="3" key="1">
    <citation type="submission" date="2016-03" db="EMBL/GenBank/DDBJ databases">
        <authorList>
            <person name="Ploux O."/>
        </authorList>
    </citation>
    <scope>NUCLEOTIDE SEQUENCE</scope>
    <source>
        <strain evidence="3">UC1</strain>
    </source>
</reference>
<dbReference type="AlphaFoldDB" id="A0A1Y5P0C9"/>
<feature type="region of interest" description="Disordered" evidence="1">
    <location>
        <begin position="433"/>
        <end position="465"/>
    </location>
</feature>
<accession>A0A1Y5P0C9</accession>
<feature type="transmembrane region" description="Helical" evidence="2">
    <location>
        <begin position="12"/>
        <end position="30"/>
    </location>
</feature>